<evidence type="ECO:0000256" key="5">
    <source>
        <dbReference type="ARBA" id="ARBA00023136"/>
    </source>
</evidence>
<dbReference type="KEGG" id="abas:ACPOL_1041"/>
<feature type="transmembrane region" description="Helical" evidence="7">
    <location>
        <begin position="746"/>
        <end position="768"/>
    </location>
</feature>
<dbReference type="InterPro" id="IPR025857">
    <property type="entry name" value="MacB_PCD"/>
</dbReference>
<dbReference type="InterPro" id="IPR017800">
    <property type="entry name" value="ADOP"/>
</dbReference>
<evidence type="ECO:0000256" key="3">
    <source>
        <dbReference type="ARBA" id="ARBA00022692"/>
    </source>
</evidence>
<evidence type="ECO:0008006" key="12">
    <source>
        <dbReference type="Google" id="ProtNLM"/>
    </source>
</evidence>
<feature type="domain" description="ABC3 transporter permease C-terminal" evidence="8">
    <location>
        <begin position="284"/>
        <end position="401"/>
    </location>
</feature>
<dbReference type="AlphaFoldDB" id="A0A2Z5FUI1"/>
<gene>
    <name evidence="10" type="ORF">ACPOL_1041</name>
</gene>
<comment type="similarity">
    <text evidence="6">Belongs to the ABC-4 integral membrane protein family.</text>
</comment>
<keyword evidence="3 7" id="KW-0812">Transmembrane</keyword>
<dbReference type="Pfam" id="PF02687">
    <property type="entry name" value="FtsX"/>
    <property type="match status" value="2"/>
</dbReference>
<dbReference type="GO" id="GO:0005886">
    <property type="term" value="C:plasma membrane"/>
    <property type="evidence" value="ECO:0007669"/>
    <property type="project" value="UniProtKB-SubCell"/>
</dbReference>
<feature type="transmembrane region" description="Helical" evidence="7">
    <location>
        <begin position="371"/>
        <end position="392"/>
    </location>
</feature>
<evidence type="ECO:0000259" key="9">
    <source>
        <dbReference type="Pfam" id="PF12704"/>
    </source>
</evidence>
<dbReference type="PANTHER" id="PTHR30572:SF4">
    <property type="entry name" value="ABC TRANSPORTER PERMEASE YTRF"/>
    <property type="match status" value="1"/>
</dbReference>
<feature type="transmembrane region" description="Helical" evidence="7">
    <location>
        <begin position="333"/>
        <end position="351"/>
    </location>
</feature>
<feature type="transmembrane region" description="Helical" evidence="7">
    <location>
        <begin position="278"/>
        <end position="302"/>
    </location>
</feature>
<dbReference type="PANTHER" id="PTHR30572">
    <property type="entry name" value="MEMBRANE COMPONENT OF TRANSPORTER-RELATED"/>
    <property type="match status" value="1"/>
</dbReference>
<evidence type="ECO:0000256" key="4">
    <source>
        <dbReference type="ARBA" id="ARBA00022989"/>
    </source>
</evidence>
<dbReference type="InterPro" id="IPR050250">
    <property type="entry name" value="Macrolide_Exporter_MacB"/>
</dbReference>
<evidence type="ECO:0000259" key="8">
    <source>
        <dbReference type="Pfam" id="PF02687"/>
    </source>
</evidence>
<feature type="transmembrane region" description="Helical" evidence="7">
    <location>
        <begin position="698"/>
        <end position="726"/>
    </location>
</feature>
<dbReference type="Proteomes" id="UP000253606">
    <property type="component" value="Chromosome"/>
</dbReference>
<protein>
    <recommendedName>
        <fullName evidence="12">ABC transporter permease</fullName>
    </recommendedName>
</protein>
<dbReference type="InterPro" id="IPR003838">
    <property type="entry name" value="ABC3_permease_C"/>
</dbReference>
<feature type="transmembrane region" description="Helical" evidence="7">
    <location>
        <begin position="31"/>
        <end position="57"/>
    </location>
</feature>
<evidence type="ECO:0000256" key="1">
    <source>
        <dbReference type="ARBA" id="ARBA00004651"/>
    </source>
</evidence>
<keyword evidence="4 7" id="KW-1133">Transmembrane helix</keyword>
<feature type="domain" description="ABC3 transporter permease C-terminal" evidence="8">
    <location>
        <begin position="705"/>
        <end position="815"/>
    </location>
</feature>
<evidence type="ECO:0000256" key="6">
    <source>
        <dbReference type="ARBA" id="ARBA00038076"/>
    </source>
</evidence>
<evidence type="ECO:0000256" key="7">
    <source>
        <dbReference type="SAM" id="Phobius"/>
    </source>
</evidence>
<feature type="transmembrane region" description="Helical" evidence="7">
    <location>
        <begin position="788"/>
        <end position="807"/>
    </location>
</feature>
<reference evidence="10 11" key="1">
    <citation type="journal article" date="2018" name="Front. Microbiol.">
        <title>Hydrolytic Capabilities as a Key to Environmental Success: Chitinolytic and Cellulolytic Acidobacteria From Acidic Sub-arctic Soils and Boreal Peatlands.</title>
        <authorList>
            <person name="Belova S.E."/>
            <person name="Ravin N.V."/>
            <person name="Pankratov T.A."/>
            <person name="Rakitin A.L."/>
            <person name="Ivanova A.A."/>
            <person name="Beletsky A.V."/>
            <person name="Mardanov A.V."/>
            <person name="Sinninghe Damste J.S."/>
            <person name="Dedysh S.N."/>
        </authorList>
    </citation>
    <scope>NUCLEOTIDE SEQUENCE [LARGE SCALE GENOMIC DNA]</scope>
    <source>
        <strain evidence="10 11">SBC82</strain>
    </source>
</reference>
<comment type="subcellular location">
    <subcellularLocation>
        <location evidence="1">Cell membrane</location>
        <topology evidence="1">Multi-pass membrane protein</topology>
    </subcellularLocation>
</comment>
<accession>A0A2Z5FUI1</accession>
<dbReference type="GO" id="GO:0022857">
    <property type="term" value="F:transmembrane transporter activity"/>
    <property type="evidence" value="ECO:0007669"/>
    <property type="project" value="TreeGrafter"/>
</dbReference>
<dbReference type="Pfam" id="PF12704">
    <property type="entry name" value="MacB_PCD"/>
    <property type="match status" value="2"/>
</dbReference>
<keyword evidence="2" id="KW-1003">Cell membrane</keyword>
<feature type="transmembrane region" description="Helical" evidence="7">
    <location>
        <begin position="426"/>
        <end position="446"/>
    </location>
</feature>
<dbReference type="EMBL" id="CP030840">
    <property type="protein sequence ID" value="AXC10392.1"/>
    <property type="molecule type" value="Genomic_DNA"/>
</dbReference>
<evidence type="ECO:0000313" key="10">
    <source>
        <dbReference type="EMBL" id="AXC10392.1"/>
    </source>
</evidence>
<proteinExistence type="inferred from homology"/>
<name>A0A2Z5FUI1_9BACT</name>
<feature type="domain" description="MacB-like periplasmic core" evidence="9">
    <location>
        <begin position="433"/>
        <end position="655"/>
    </location>
</feature>
<dbReference type="NCBIfam" id="TIGR03434">
    <property type="entry name" value="ADOP"/>
    <property type="match status" value="1"/>
</dbReference>
<sequence>MLGWISGVCTVQTLFQDLRYSLRQLIKSPGFTLTSVLSLMLGIGATTAVFSIVYAVLVDPYPYAAPERMAHMRLKDKAGQERGFGLTGAQWQVFRKSPVVEDSFISDDWSLTITGHDLPEDVQGIYFSSNAFNYFGVPAALGRGLQPSDAIDGQDPQPVVVLSHQFWQRHFNGDAAVLGKTLQLVRKNYTIVGVAGPRFTWDDGDVYLPLKVTQDPTVSYYTGLRLKPGVSREQAGAALRPLIDQFAKESPKHFPRDKFDFYLVGLNDDFVKQLGGTLYLLFCAVALLLAIGCGNVSILLLARGTSRQHEFALRAAVGASRSRIIRQLLTESLLLSLTGAGLGVLLAYRGLAMIVKLLPEYSFPHEAAIEINLPVLLFSVGIALVTGILFGLSPALQLSKPEVSQVMQSSTRRIAGGVRGRTTNNMLIAGQIALTLLMLAGAGAAMEGFLKMLHTPLGYDPHNVMSVGIPVHDGTYKTWAQRGAYFELLRSKAASVNGVEMAAISSNATPPSNGWATSVEILGQAPRDDQKVRVNFVSPGYFPVLRIPVVQGQIWDETQNHNAAHVAAVNETFARLYFTHGDAIGHSLKVPEIRDEPPYNPAGPDPLGWLQITAVVADKRDDGLEKPILPEVFVPFTISMRMWTQILVRSKAGIAPLSLLHAVGAQVNSVDPDQQISGQVRDLEHWITTQQEYQQEHLVTWVFGAFAVLALALAAVGLYSVVAYSVAQRTSEFGIRMALGAQRGHVLLIVFTSTVTSVASGIAAGLLLSIVLNKVLGRWAEGSSRDPHILLGVTALLTIVASLACAIPARRASAVDPVIALRYE</sequence>
<keyword evidence="11" id="KW-1185">Reference proteome</keyword>
<keyword evidence="5 7" id="KW-0472">Membrane</keyword>
<evidence type="ECO:0000313" key="11">
    <source>
        <dbReference type="Proteomes" id="UP000253606"/>
    </source>
</evidence>
<feature type="domain" description="MacB-like periplasmic core" evidence="9">
    <location>
        <begin position="32"/>
        <end position="241"/>
    </location>
</feature>
<evidence type="ECO:0000256" key="2">
    <source>
        <dbReference type="ARBA" id="ARBA00022475"/>
    </source>
</evidence>
<organism evidence="10 11">
    <name type="scientific">Acidisarcina polymorpha</name>
    <dbReference type="NCBI Taxonomy" id="2211140"/>
    <lineage>
        <taxon>Bacteria</taxon>
        <taxon>Pseudomonadati</taxon>
        <taxon>Acidobacteriota</taxon>
        <taxon>Terriglobia</taxon>
        <taxon>Terriglobales</taxon>
        <taxon>Acidobacteriaceae</taxon>
        <taxon>Acidisarcina</taxon>
    </lineage>
</organism>